<keyword evidence="3" id="KW-0378">Hydrolase</keyword>
<dbReference type="InterPro" id="IPR005320">
    <property type="entry name" value="Peptidase_S51"/>
</dbReference>
<evidence type="ECO:0000256" key="4">
    <source>
        <dbReference type="ARBA" id="ARBA00022825"/>
    </source>
</evidence>
<keyword evidence="2" id="KW-0645">Protease</keyword>
<dbReference type="OrthoDB" id="9778515at2"/>
<keyword evidence="4" id="KW-0720">Serine protease</keyword>
<evidence type="ECO:0000313" key="6">
    <source>
        <dbReference type="Proteomes" id="UP000199052"/>
    </source>
</evidence>
<name>A0A1I2LTF3_9ACTN</name>
<dbReference type="Pfam" id="PF03575">
    <property type="entry name" value="Peptidase_S51"/>
    <property type="match status" value="1"/>
</dbReference>
<dbReference type="EMBL" id="FOOI01000002">
    <property type="protein sequence ID" value="SFF82515.1"/>
    <property type="molecule type" value="Genomic_DNA"/>
</dbReference>
<evidence type="ECO:0000256" key="2">
    <source>
        <dbReference type="ARBA" id="ARBA00022670"/>
    </source>
</evidence>
<dbReference type="Gene3D" id="3.40.50.880">
    <property type="match status" value="1"/>
</dbReference>
<reference evidence="5 6" key="1">
    <citation type="submission" date="2016-10" db="EMBL/GenBank/DDBJ databases">
        <authorList>
            <person name="de Groot N.N."/>
        </authorList>
    </citation>
    <scope>NUCLEOTIDE SEQUENCE [LARGE SCALE GENOMIC DNA]</scope>
    <source>
        <strain evidence="5 6">CPCC 202808</strain>
    </source>
</reference>
<evidence type="ECO:0000256" key="3">
    <source>
        <dbReference type="ARBA" id="ARBA00022801"/>
    </source>
</evidence>
<evidence type="ECO:0000313" key="5">
    <source>
        <dbReference type="EMBL" id="SFF82515.1"/>
    </source>
</evidence>
<dbReference type="PANTHER" id="PTHR20842">
    <property type="entry name" value="PROTEASE S51 ALPHA-ASPARTYL DIPEPTIDASE"/>
    <property type="match status" value="1"/>
</dbReference>
<dbReference type="GO" id="GO:0006508">
    <property type="term" value="P:proteolysis"/>
    <property type="evidence" value="ECO:0007669"/>
    <property type="project" value="UniProtKB-KW"/>
</dbReference>
<comment type="similarity">
    <text evidence="1">Belongs to the peptidase S51 family.</text>
</comment>
<dbReference type="GO" id="GO:0008236">
    <property type="term" value="F:serine-type peptidase activity"/>
    <property type="evidence" value="ECO:0007669"/>
    <property type="project" value="UniProtKB-KW"/>
</dbReference>
<dbReference type="Proteomes" id="UP000199052">
    <property type="component" value="Unassembled WGS sequence"/>
</dbReference>
<dbReference type="AlphaFoldDB" id="A0A1I2LTF3"/>
<sequence length="253" mass="27258">MGVRRHLRQVGRKAEVTCLRGAPERVDDTLMVAGVYLGGGGSEQDEARLWDRFLVPGQRILYWPFALATNQHEGAFRWLADCLAARGDFRIEMWSSPAGRSEQDLADVDLLFVGGGNTFGLLDHLQRHHFLQPVRNFLDAGGAMYGGSAGAVLAGADIAIAGDVDSNDCGITDTSALDLLGGLVIRPHYDASDDHLLRTWARTHDQTILAVPERSGVAVTDGRACNVGPEDVHLIGPAGAERRSPGHTWSLVA</sequence>
<dbReference type="InterPro" id="IPR029062">
    <property type="entry name" value="Class_I_gatase-like"/>
</dbReference>
<dbReference type="STRING" id="504797.SAMN05421678_102303"/>
<dbReference type="SUPFAM" id="SSF52317">
    <property type="entry name" value="Class I glutamine amidotransferase-like"/>
    <property type="match status" value="1"/>
</dbReference>
<dbReference type="PANTHER" id="PTHR20842:SF0">
    <property type="entry name" value="ALPHA-ASPARTYL DIPEPTIDASE"/>
    <property type="match status" value="1"/>
</dbReference>
<gene>
    <name evidence="5" type="ORF">SAMN05421678_102303</name>
</gene>
<protein>
    <submittedName>
        <fullName evidence="5">Dipeptidase E</fullName>
    </submittedName>
</protein>
<accession>A0A1I2LTF3</accession>
<evidence type="ECO:0000256" key="1">
    <source>
        <dbReference type="ARBA" id="ARBA00006534"/>
    </source>
</evidence>
<proteinExistence type="inferred from homology"/>
<organism evidence="5 6">
    <name type="scientific">Actinopolymorpha cephalotaxi</name>
    <dbReference type="NCBI Taxonomy" id="504797"/>
    <lineage>
        <taxon>Bacteria</taxon>
        <taxon>Bacillati</taxon>
        <taxon>Actinomycetota</taxon>
        <taxon>Actinomycetes</taxon>
        <taxon>Propionibacteriales</taxon>
        <taxon>Actinopolymorphaceae</taxon>
        <taxon>Actinopolymorpha</taxon>
    </lineage>
</organism>